<reference evidence="4 5" key="1">
    <citation type="journal article" date="2017" name="Gigascience">
        <title>Genome sequence of the small brown planthopper, Laodelphax striatellus.</title>
        <authorList>
            <person name="Zhu J."/>
            <person name="Jiang F."/>
            <person name="Wang X."/>
            <person name="Yang P."/>
            <person name="Bao Y."/>
            <person name="Zhao W."/>
            <person name="Wang W."/>
            <person name="Lu H."/>
            <person name="Wang Q."/>
            <person name="Cui N."/>
            <person name="Li J."/>
            <person name="Chen X."/>
            <person name="Luo L."/>
            <person name="Yu J."/>
            <person name="Kang L."/>
            <person name="Cui F."/>
        </authorList>
    </citation>
    <scope>NUCLEOTIDE SEQUENCE [LARGE SCALE GENOMIC DNA]</scope>
    <source>
        <strain evidence="4">Lst14</strain>
    </source>
</reference>
<dbReference type="Gene3D" id="3.30.160.60">
    <property type="entry name" value="Classic Zinc Finger"/>
    <property type="match status" value="2"/>
</dbReference>
<dbReference type="Pfam" id="PF00096">
    <property type="entry name" value="zf-C2H2"/>
    <property type="match status" value="2"/>
</dbReference>
<dbReference type="PROSITE" id="PS00028">
    <property type="entry name" value="ZINC_FINGER_C2H2_1"/>
    <property type="match status" value="9"/>
</dbReference>
<dbReference type="PROSITE" id="PS50157">
    <property type="entry name" value="ZINC_FINGER_C2H2_2"/>
    <property type="match status" value="3"/>
</dbReference>
<gene>
    <name evidence="4" type="ORF">LSTR_LSTR008163</name>
</gene>
<dbReference type="EMBL" id="QKKF02021700">
    <property type="protein sequence ID" value="RZF38793.1"/>
    <property type="molecule type" value="Genomic_DNA"/>
</dbReference>
<accession>A0A482WZ88</accession>
<feature type="domain" description="C2H2-type" evidence="3">
    <location>
        <begin position="672"/>
        <end position="700"/>
    </location>
</feature>
<dbReference type="AlphaFoldDB" id="A0A482WZ88"/>
<feature type="compositionally biased region" description="Basic and acidic residues" evidence="2">
    <location>
        <begin position="709"/>
        <end position="722"/>
    </location>
</feature>
<dbReference type="OrthoDB" id="10020956at2759"/>
<dbReference type="Proteomes" id="UP000291343">
    <property type="component" value="Unassembled WGS sequence"/>
</dbReference>
<keyword evidence="1" id="KW-0862">Zinc</keyword>
<keyword evidence="1" id="KW-0479">Metal-binding</keyword>
<evidence type="ECO:0000259" key="3">
    <source>
        <dbReference type="PROSITE" id="PS50157"/>
    </source>
</evidence>
<feature type="region of interest" description="Disordered" evidence="2">
    <location>
        <begin position="35"/>
        <end position="98"/>
    </location>
</feature>
<dbReference type="InterPro" id="IPR013087">
    <property type="entry name" value="Znf_C2H2_type"/>
</dbReference>
<dbReference type="InParanoid" id="A0A482WZ88"/>
<feature type="region of interest" description="Disordered" evidence="2">
    <location>
        <begin position="258"/>
        <end position="285"/>
    </location>
</feature>
<feature type="compositionally biased region" description="Polar residues" evidence="2">
    <location>
        <begin position="695"/>
        <end position="705"/>
    </location>
</feature>
<feature type="compositionally biased region" description="Polar residues" evidence="2">
    <location>
        <begin position="80"/>
        <end position="98"/>
    </location>
</feature>
<evidence type="ECO:0000256" key="2">
    <source>
        <dbReference type="SAM" id="MobiDB-lite"/>
    </source>
</evidence>
<feature type="domain" description="C2H2-type" evidence="3">
    <location>
        <begin position="842"/>
        <end position="870"/>
    </location>
</feature>
<sequence>MASSAIQMLSMSACLKQNSKMTILDLACMPADADHSDTEQAEASDAAPRKDCMSEGDDDVDRAGHVKNRRKQARPVRIASTESESIAGENTNQPNQNNSAAVAVATAAAVAAERYPFFPIDLSANNATSSETFLDNYLKAQQAASADSLMFGSLYQPANSTPTTKPLAAVPTPPPHSVSPVRIFNPEAFCDLCNKEFCNKYFLKTHKANKHGIYADVSQASFDSLPLPLPLPSLPFSSITNTVHLNSGGQTVPVACPRTPSKRDKSPFLPVGPPGTSAASKSLTSTNGSKAFCDVCRREFCNKYFVRRHKAKIHGIVDCSENGDSVEQRNQLVNGIKSSTTDNEKSEDADSHKPWALPRPSSNSSSSFHQPDKENKDLASHTMFLEKSRQQSCFSFVIEKETDSDRNQTPEGVPVAINSTNFQSWFNGNINGMKKDSDGMSEKSKKSGSINVEAFCDICCKEYCNKYFLRTHKMKSHGIMPADFEKKEERFTINENVIDRSSPLNLIVGDQKHERRETVQSEIDIREIFCNVCSTPFKSLSSLNTHISQFHSPESKRQAENGSFLKEDRNSKTHIVNSQVEPSLQPVITKNFNRDEKNVRMEEFQKMHSMMLKMNSNCSEAGLCELCNKDFGQSPYLELHLVEEHASLLEEMTVAAEEDNSNSQTFFLGGKFNCNYCQMSFSSSQSLNEHVMESHPNSNQTQNGSPIIKNERDNEETSKAERVASSLFPLGESQSTPTSSFCEICRKELCNKYFMKTHMQRMHGISIENGAQIGGVVCDICNKELCSKYFLRVHKQNSHGIVEEAVGLDLSRNRSPDTEDRSLLPMEHADPACDRYWRHFDEVCPVCSRRFRSAKWLRAHLLSEHAEESKESKPESLAEAVLRVRRSLERVADAGDVPACYSVPRTRTTSKSGGGAPIMQPFVLGPDSGADPFLSSVVYLPVSEKLSFPVTASFKLTPT</sequence>
<feature type="compositionally biased region" description="Basic and acidic residues" evidence="2">
    <location>
        <begin position="342"/>
        <end position="353"/>
    </location>
</feature>
<dbReference type="SMART" id="SM00355">
    <property type="entry name" value="ZnF_C2H2"/>
    <property type="match status" value="9"/>
</dbReference>
<dbReference type="GO" id="GO:0008270">
    <property type="term" value="F:zinc ion binding"/>
    <property type="evidence" value="ECO:0007669"/>
    <property type="project" value="UniProtKB-KW"/>
</dbReference>
<name>A0A482WZ88_LAOST</name>
<comment type="caution">
    <text evidence="4">The sequence shown here is derived from an EMBL/GenBank/DDBJ whole genome shotgun (WGS) entry which is preliminary data.</text>
</comment>
<proteinExistence type="predicted"/>
<dbReference type="STRING" id="195883.A0A482WZ88"/>
<protein>
    <recommendedName>
        <fullName evidence="3">C2H2-type domain-containing protein</fullName>
    </recommendedName>
</protein>
<evidence type="ECO:0000313" key="4">
    <source>
        <dbReference type="EMBL" id="RZF38793.1"/>
    </source>
</evidence>
<feature type="domain" description="C2H2-type" evidence="3">
    <location>
        <begin position="528"/>
        <end position="556"/>
    </location>
</feature>
<evidence type="ECO:0000313" key="5">
    <source>
        <dbReference type="Proteomes" id="UP000291343"/>
    </source>
</evidence>
<organism evidence="4 5">
    <name type="scientific">Laodelphax striatellus</name>
    <name type="common">Small brown planthopper</name>
    <name type="synonym">Delphax striatella</name>
    <dbReference type="NCBI Taxonomy" id="195883"/>
    <lineage>
        <taxon>Eukaryota</taxon>
        <taxon>Metazoa</taxon>
        <taxon>Ecdysozoa</taxon>
        <taxon>Arthropoda</taxon>
        <taxon>Hexapoda</taxon>
        <taxon>Insecta</taxon>
        <taxon>Pterygota</taxon>
        <taxon>Neoptera</taxon>
        <taxon>Paraneoptera</taxon>
        <taxon>Hemiptera</taxon>
        <taxon>Auchenorrhyncha</taxon>
        <taxon>Fulgoroidea</taxon>
        <taxon>Delphacidae</taxon>
        <taxon>Criomorphinae</taxon>
        <taxon>Laodelphax</taxon>
    </lineage>
</organism>
<feature type="compositionally biased region" description="Basic residues" evidence="2">
    <location>
        <begin position="65"/>
        <end position="74"/>
    </location>
</feature>
<dbReference type="PANTHER" id="PTHR21190">
    <property type="entry name" value="GH10077P"/>
    <property type="match status" value="1"/>
</dbReference>
<feature type="region of interest" description="Disordered" evidence="2">
    <location>
        <begin position="692"/>
        <end position="734"/>
    </location>
</feature>
<keyword evidence="1" id="KW-0863">Zinc-finger</keyword>
<evidence type="ECO:0000256" key="1">
    <source>
        <dbReference type="PROSITE-ProRule" id="PRU00042"/>
    </source>
</evidence>
<feature type="region of interest" description="Disordered" evidence="2">
    <location>
        <begin position="335"/>
        <end position="375"/>
    </location>
</feature>
<keyword evidence="5" id="KW-1185">Reference proteome</keyword>
<dbReference type="PANTHER" id="PTHR21190:SF1">
    <property type="entry name" value="GH10077P"/>
    <property type="match status" value="1"/>
</dbReference>